<keyword evidence="2 4" id="KW-0863">Zinc-finger</keyword>
<dbReference type="Pfam" id="PF21055">
    <property type="entry name" value="ZSWIM4-8_C"/>
    <property type="match status" value="1"/>
</dbReference>
<feature type="compositionally biased region" description="Basic residues" evidence="5">
    <location>
        <begin position="1"/>
        <end position="23"/>
    </location>
</feature>
<evidence type="ECO:0000256" key="5">
    <source>
        <dbReference type="SAM" id="MobiDB-lite"/>
    </source>
</evidence>
<sequence length="1079" mass="121885">MDGQRKRRRSSSPWKKCPKHKKLHQETKKHEPLTLLDLAAKCVASNIPFERVEEQIQRVPEPVQLRVVHWSFPRNEKDICMYSSLHTSVCHAELKRLPFQKGLHLLEENAVKDVLQVGDFIVQQCTESVRSLETEEFKVSIGFDRCKITSVSCSCGTKDILWCAHVVALSLFRIRHPSKVTLRVPISETLSQMNRDQLQKLVQYLLTEHHTEVLPTAQRLADEILKKSSEINRLSGAPDPTAGASVNDENCWHLDAGQVRDQVRSYLSPGGHSNSGRHLLSMFAKVREMLRVHDKNGSRMLSLITEQFLADPRLQIWKQQGTSMNDKCRQLWDQLGSLWVCVVLNPDATLSEKTVWKKSLEAWSQMDVCPLENPDVREEANNNQRVRDESSRRTVFSRAIATCELNWEDGLLRRIIGDGCDEQYLTWTEDVPVAAARVDALRAHGYPTEALRLAVAVARGMKEEQAHKFHKMEELEERYGEEELETRLYEESPGEETVEGWIGHALDPIVVLYDTLLEASTEDQSDIEELDSYKCTQQDVKSYTHICAPGRLNDTESYLTLAVETALMGLGQQRSMPDGFYAQDKACRQEEHLIAQLNLLSFDKQLMDVLRDQTELLYGGGPFSGLGLGIHHRSVPMHTFARFLFSLFLSKDPELAYRVGLRAMRFLVLDETADANDQGLDAMRTSLTRWYTLGHLESQQCELALRMLSGAKGNKSRMQSVLESSQKHIHSASQLFRLAQDALKLAGFNSVGDCHDYCMLQVAMDLGLQVLRMTLNSQNWRRREMVQWSIECAVELGTAALSIIMKNWSTLFTPTEATSLVAATVMSPTTAIRLKLTMVEKEALQCCARALALQCASREPQLCCLSALTLCEKEPAAFEAAYYLVLEAASSISPTQLFAIARYMEHKNFGRRSFKLAILAIKHFTLAYNQDTHPSIGDIQWTCALAHSLGREELGKVIPLIIKAVQCPSVLSDILFRCAFAQTSPACGGSFGKLALCDKEPLTQLLESTISAYVNTVHSRLNHISPRHYGDFVDFLCKAQDVFELAVDGPHRFRALINNMKVLYKGKKKLMQLVKLKFG</sequence>
<dbReference type="GO" id="GO:0031462">
    <property type="term" value="C:Cul2-RING ubiquitin ligase complex"/>
    <property type="evidence" value="ECO:0000318"/>
    <property type="project" value="GO_Central"/>
</dbReference>
<gene>
    <name evidence="7" type="ORF">NEMVEDRAFT_v1g228199</name>
</gene>
<dbReference type="GO" id="GO:0008270">
    <property type="term" value="F:zinc ion binding"/>
    <property type="evidence" value="ECO:0007669"/>
    <property type="project" value="UniProtKB-KW"/>
</dbReference>
<evidence type="ECO:0000313" key="7">
    <source>
        <dbReference type="EMBL" id="EDO48139.1"/>
    </source>
</evidence>
<protein>
    <recommendedName>
        <fullName evidence="6">SWIM-type domain-containing protein</fullName>
    </recommendedName>
</protein>
<evidence type="ECO:0000256" key="4">
    <source>
        <dbReference type="PROSITE-ProRule" id="PRU00325"/>
    </source>
</evidence>
<dbReference type="eggNOG" id="KOG3615">
    <property type="taxonomic scope" value="Eukaryota"/>
</dbReference>
<dbReference type="PROSITE" id="PS50966">
    <property type="entry name" value="ZF_SWIM"/>
    <property type="match status" value="1"/>
</dbReference>
<dbReference type="PANTHER" id="PTHR22619:SF0">
    <property type="entry name" value="ZINC FINGER SWIM DOMAIN-CONTAINING PROTEIN 6-LIKE PROTEIN"/>
    <property type="match status" value="1"/>
</dbReference>
<dbReference type="OMA" id="WIGHALD"/>
<dbReference type="Proteomes" id="UP000001593">
    <property type="component" value="Unassembled WGS sequence"/>
</dbReference>
<dbReference type="PANTHER" id="PTHR22619">
    <property type="entry name" value="ZINC FINGER SWIM DOMAIN CONTAINING PROTEIN 4, 5, 6"/>
    <property type="match status" value="1"/>
</dbReference>
<feature type="domain" description="SWIM-type" evidence="6">
    <location>
        <begin position="137"/>
        <end position="174"/>
    </location>
</feature>
<proteinExistence type="predicted"/>
<feature type="region of interest" description="Disordered" evidence="5">
    <location>
        <begin position="1"/>
        <end position="28"/>
    </location>
</feature>
<dbReference type="InParanoid" id="A7RKB7"/>
<evidence type="ECO:0000256" key="1">
    <source>
        <dbReference type="ARBA" id="ARBA00022723"/>
    </source>
</evidence>
<dbReference type="InterPro" id="IPR007527">
    <property type="entry name" value="Znf_SWIM"/>
</dbReference>
<keyword evidence="8" id="KW-1185">Reference proteome</keyword>
<dbReference type="EMBL" id="DS469515">
    <property type="protein sequence ID" value="EDO48139.1"/>
    <property type="molecule type" value="Genomic_DNA"/>
</dbReference>
<evidence type="ECO:0000256" key="3">
    <source>
        <dbReference type="ARBA" id="ARBA00022833"/>
    </source>
</evidence>
<dbReference type="HOGENOM" id="CLU_005301_1_0_1"/>
<evidence type="ECO:0000313" key="8">
    <source>
        <dbReference type="Proteomes" id="UP000001593"/>
    </source>
</evidence>
<dbReference type="InterPro" id="IPR048370">
    <property type="entry name" value="ZSWIM4-8_C"/>
</dbReference>
<evidence type="ECO:0000259" key="6">
    <source>
        <dbReference type="PROSITE" id="PS50966"/>
    </source>
</evidence>
<organism evidence="7 8">
    <name type="scientific">Nematostella vectensis</name>
    <name type="common">Starlet sea anemone</name>
    <dbReference type="NCBI Taxonomy" id="45351"/>
    <lineage>
        <taxon>Eukaryota</taxon>
        <taxon>Metazoa</taxon>
        <taxon>Cnidaria</taxon>
        <taxon>Anthozoa</taxon>
        <taxon>Hexacorallia</taxon>
        <taxon>Actiniaria</taxon>
        <taxon>Edwardsiidae</taxon>
        <taxon>Nematostella</taxon>
    </lineage>
</organism>
<evidence type="ECO:0000256" key="2">
    <source>
        <dbReference type="ARBA" id="ARBA00022771"/>
    </source>
</evidence>
<keyword evidence="1" id="KW-0479">Metal-binding</keyword>
<reference evidence="7 8" key="1">
    <citation type="journal article" date="2007" name="Science">
        <title>Sea anemone genome reveals ancestral eumetazoan gene repertoire and genomic organization.</title>
        <authorList>
            <person name="Putnam N.H."/>
            <person name="Srivastava M."/>
            <person name="Hellsten U."/>
            <person name="Dirks B."/>
            <person name="Chapman J."/>
            <person name="Salamov A."/>
            <person name="Terry A."/>
            <person name="Shapiro H."/>
            <person name="Lindquist E."/>
            <person name="Kapitonov V.V."/>
            <person name="Jurka J."/>
            <person name="Genikhovich G."/>
            <person name="Grigoriev I.V."/>
            <person name="Lucas S.M."/>
            <person name="Steele R.E."/>
            <person name="Finnerty J.R."/>
            <person name="Technau U."/>
            <person name="Martindale M.Q."/>
            <person name="Rokhsar D.S."/>
        </authorList>
    </citation>
    <scope>NUCLEOTIDE SEQUENCE [LARGE SCALE GENOMIC DNA]</scope>
    <source>
        <strain evidence="8">CH2 X CH6</strain>
    </source>
</reference>
<keyword evidence="3" id="KW-0862">Zinc</keyword>
<name>A7RKB7_NEMVE</name>
<accession>A7RKB7</accession>
<dbReference type="AlphaFoldDB" id="A7RKB7"/>
<dbReference type="PhylomeDB" id="A7RKB7"/>
<dbReference type="FunCoup" id="A7RKB7">
    <property type="interactions" value="137"/>
</dbReference>
<dbReference type="STRING" id="45351.A7RKB7"/>